<dbReference type="Pfam" id="PF05954">
    <property type="entry name" value="Phage_GPD"/>
    <property type="match status" value="1"/>
</dbReference>
<dbReference type="Pfam" id="PF04717">
    <property type="entry name" value="Phage_base_V"/>
    <property type="match status" value="1"/>
</dbReference>
<dbReference type="SUPFAM" id="SSF69255">
    <property type="entry name" value="gp5 N-terminal domain-like"/>
    <property type="match status" value="1"/>
</dbReference>
<proteinExistence type="inferred from homology"/>
<name>A0ABV6Z1U1_UNCC1</name>
<evidence type="ECO:0000313" key="4">
    <source>
        <dbReference type="EMBL" id="MFC1852415.1"/>
    </source>
</evidence>
<dbReference type="InterPro" id="IPR006531">
    <property type="entry name" value="Gp5/Vgr_OB"/>
</dbReference>
<evidence type="ECO:0000256" key="2">
    <source>
        <dbReference type="SAM" id="MobiDB-lite"/>
    </source>
</evidence>
<dbReference type="InterPro" id="IPR006533">
    <property type="entry name" value="T6SS_Vgr_RhsGE"/>
</dbReference>
<sequence>MAFLSSEKFSFSSSGLPEDTFGVLHFKGVEGLSRCYEFEIYLVSDQPELDLEVMMSNTAVFTIRREDGDIPFHGILSRFEQLNAFHDYVFFRAVLVPKLSWLSMTHHNQVFLDTAFMETGMTVPVVLAAVLEDGGLTGLDYEIRLQQDYPTWEYICQYRESHLDFLNRWMEREGIYYYFEQTSSGEKVIITDTKIEHAAMSLGKAVTYAPPSGLDATRLEEVIHSLTYRRDLVPQIVRLKDYNYRKPSLEIGGSAEVSEHGRGEDYVYGDHFRTPAEGTALAQIRAEEHLCRASRYFGESTIPFLRPGYVIQIQDHYRSDCNQTYLTIELEHEGNQTGYLIAGLQRALSEIEQHPYYRNKFTAIPHHIQFRPARETQKARIYGTMNARIDASGTGKYAELDDMGRYKILLPFDLSGRQNGKGSAFVRMAQPYAGTDHGMHFPLHKDTEVLLTFIDGDPDRPIIAAAVPNPTTPSLIKDENATMAAITTGGQNKIHFEDQEGSQRILMQSPTGNSWVRIGAPNDPPSGPIQMTQGATGATGPQGPQGLQGPPGPTGPAGATGPQGATGPSGGSGPAPGTYVQDQDMTNGIRIQTAGNLWLEAATGYGEYTVGTPSDAASGTQALVDKLKAFTPTGQKIYTDGSTNGAGTDHATEIARGHVRVSNFDTFNIQEGNIYDFGGYWNYNLGNNYVENHINQNTNLLNKSPGSVTLVKDTAVTEPCYFDLLNRGGPGWSSWRTIDELNNKKDLEKELSGDWDNGEIWVEKSFGNKYEYNEGDQISINKGSTKAVQIGGHHVEMKYRSDGSIYRWAQTGGPQDGKGIWEKKWNSKGDLTYEKTYNDGTTNEWKHCRDTGSILGFSSTKQGWNTVNSFNFSWANTSNASFKFSSSASFSFAASLSISLDISLAANLKFSWDVIDIKLTIPIPGLSFQFTRGGAIFLDLIALSIKYDAPAPTIQIKNAGPLIEVKQASITKKTFEVGDEGLTLSKYIMYAIL</sequence>
<dbReference type="InterPro" id="IPR037026">
    <property type="entry name" value="Vgr_OB-fold_dom_sf"/>
</dbReference>
<evidence type="ECO:0000256" key="1">
    <source>
        <dbReference type="ARBA" id="ARBA00005558"/>
    </source>
</evidence>
<reference evidence="4 5" key="1">
    <citation type="submission" date="2024-09" db="EMBL/GenBank/DDBJ databases">
        <title>Laminarin stimulates single cell rates of sulfate reduction while oxygen inhibits transcriptomic activity in coastal marine sediment.</title>
        <authorList>
            <person name="Lindsay M."/>
            <person name="Orcutt B."/>
            <person name="Emerson D."/>
            <person name="Stepanauskas R."/>
            <person name="D'Angelo T."/>
        </authorList>
    </citation>
    <scope>NUCLEOTIDE SEQUENCE [LARGE SCALE GENOMIC DNA]</scope>
    <source>
        <strain evidence="4">SAG AM-311-K15</strain>
    </source>
</reference>
<dbReference type="EMBL" id="JBHPBY010000310">
    <property type="protein sequence ID" value="MFC1852415.1"/>
    <property type="molecule type" value="Genomic_DNA"/>
</dbReference>
<feature type="region of interest" description="Disordered" evidence="2">
    <location>
        <begin position="516"/>
        <end position="582"/>
    </location>
</feature>
<evidence type="ECO:0000259" key="3">
    <source>
        <dbReference type="Pfam" id="PF04717"/>
    </source>
</evidence>
<dbReference type="NCBIfam" id="TIGR03361">
    <property type="entry name" value="VI_Rhs_Vgr"/>
    <property type="match status" value="1"/>
</dbReference>
<dbReference type="Proteomes" id="UP001594351">
    <property type="component" value="Unassembled WGS sequence"/>
</dbReference>
<feature type="domain" description="Gp5/Type VI secretion system Vgr protein OB-fold" evidence="3">
    <location>
        <begin position="421"/>
        <end position="466"/>
    </location>
</feature>
<dbReference type="InterPro" id="IPR017847">
    <property type="entry name" value="T6SS_RhsGE_Vgr_subset"/>
</dbReference>
<dbReference type="SUPFAM" id="SSF69279">
    <property type="entry name" value="Phage tail proteins"/>
    <property type="match status" value="2"/>
</dbReference>
<dbReference type="Gene3D" id="4.10.220.110">
    <property type="match status" value="1"/>
</dbReference>
<accession>A0ABV6Z1U1</accession>
<comment type="similarity">
    <text evidence="1">Belongs to the VgrG protein family.</text>
</comment>
<gene>
    <name evidence="4" type="primary">tssI</name>
    <name evidence="4" type="ORF">ACFL27_19630</name>
</gene>
<keyword evidence="5" id="KW-1185">Reference proteome</keyword>
<protein>
    <submittedName>
        <fullName evidence="4">Type VI secretion system tip protein TssI/VgrG</fullName>
    </submittedName>
</protein>
<feature type="compositionally biased region" description="Low complexity" evidence="2">
    <location>
        <begin position="532"/>
        <end position="548"/>
    </location>
</feature>
<feature type="compositionally biased region" description="Low complexity" evidence="2">
    <location>
        <begin position="556"/>
        <end position="566"/>
    </location>
</feature>
<dbReference type="SUPFAM" id="SSF69349">
    <property type="entry name" value="Phage fibre proteins"/>
    <property type="match status" value="1"/>
</dbReference>
<evidence type="ECO:0000313" key="5">
    <source>
        <dbReference type="Proteomes" id="UP001594351"/>
    </source>
</evidence>
<comment type="caution">
    <text evidence="4">The sequence shown here is derived from an EMBL/GenBank/DDBJ whole genome shotgun (WGS) entry which is preliminary data.</text>
</comment>
<dbReference type="Gene3D" id="3.55.50.10">
    <property type="entry name" value="Baseplate protein-like domains"/>
    <property type="match status" value="1"/>
</dbReference>
<dbReference type="Gene3D" id="2.40.50.230">
    <property type="entry name" value="Gp5 N-terminal domain"/>
    <property type="match status" value="1"/>
</dbReference>
<organism evidence="4 5">
    <name type="scientific">candidate division CSSED10-310 bacterium</name>
    <dbReference type="NCBI Taxonomy" id="2855610"/>
    <lineage>
        <taxon>Bacteria</taxon>
        <taxon>Bacteria division CSSED10-310</taxon>
    </lineage>
</organism>
<dbReference type="NCBIfam" id="TIGR01646">
    <property type="entry name" value="vgr_GE"/>
    <property type="match status" value="1"/>
</dbReference>
<dbReference type="Gene3D" id="2.30.110.50">
    <property type="match status" value="1"/>
</dbReference>